<evidence type="ECO:0000256" key="3">
    <source>
        <dbReference type="ARBA" id="ARBA00022793"/>
    </source>
</evidence>
<dbReference type="Proteomes" id="UP000838763">
    <property type="component" value="Unassembled WGS sequence"/>
</dbReference>
<dbReference type="Pfam" id="PF00282">
    <property type="entry name" value="Pyridoxal_deC"/>
    <property type="match status" value="1"/>
</dbReference>
<dbReference type="Gene3D" id="3.40.640.10">
    <property type="entry name" value="Type I PLP-dependent aspartate aminotransferase-like (Major domain)"/>
    <property type="match status" value="1"/>
</dbReference>
<keyword evidence="9" id="KW-1185">Reference proteome</keyword>
<dbReference type="OrthoDB" id="392571at2759"/>
<evidence type="ECO:0000256" key="2">
    <source>
        <dbReference type="ARBA" id="ARBA00009533"/>
    </source>
</evidence>
<dbReference type="SUPFAM" id="SSF53383">
    <property type="entry name" value="PLP-dependent transferases"/>
    <property type="match status" value="1"/>
</dbReference>
<dbReference type="GO" id="GO:0005737">
    <property type="term" value="C:cytoplasm"/>
    <property type="evidence" value="ECO:0007669"/>
    <property type="project" value="TreeGrafter"/>
</dbReference>
<dbReference type="InterPro" id="IPR015424">
    <property type="entry name" value="PyrdxlP-dep_Trfase"/>
</dbReference>
<name>A0A9P1H3D0_9PEZI</name>
<dbReference type="AlphaFoldDB" id="A0A9P1H3D0"/>
<dbReference type="GO" id="GO:0019752">
    <property type="term" value="P:carboxylic acid metabolic process"/>
    <property type="evidence" value="ECO:0007669"/>
    <property type="project" value="InterPro"/>
</dbReference>
<comment type="similarity">
    <text evidence="2 7">Belongs to the group II decarboxylase family.</text>
</comment>
<organism evidence="8 9">
    <name type="scientific">Parascedosporium putredinis</name>
    <dbReference type="NCBI Taxonomy" id="1442378"/>
    <lineage>
        <taxon>Eukaryota</taxon>
        <taxon>Fungi</taxon>
        <taxon>Dikarya</taxon>
        <taxon>Ascomycota</taxon>
        <taxon>Pezizomycotina</taxon>
        <taxon>Sordariomycetes</taxon>
        <taxon>Hypocreomycetidae</taxon>
        <taxon>Microascales</taxon>
        <taxon>Microascaceae</taxon>
        <taxon>Parascedosporium</taxon>
    </lineage>
</organism>
<evidence type="ECO:0008006" key="10">
    <source>
        <dbReference type="Google" id="ProtNLM"/>
    </source>
</evidence>
<gene>
    <name evidence="8" type="ORF">PPNO1_LOCUS4380</name>
</gene>
<dbReference type="InterPro" id="IPR015421">
    <property type="entry name" value="PyrdxlP-dep_Trfase_major"/>
</dbReference>
<dbReference type="GO" id="GO:0030170">
    <property type="term" value="F:pyridoxal phosphate binding"/>
    <property type="evidence" value="ECO:0007669"/>
    <property type="project" value="InterPro"/>
</dbReference>
<keyword evidence="4 6" id="KW-0663">Pyridoxal phosphate</keyword>
<proteinExistence type="inferred from homology"/>
<evidence type="ECO:0000313" key="8">
    <source>
        <dbReference type="EMBL" id="CAI4214651.1"/>
    </source>
</evidence>
<evidence type="ECO:0000256" key="1">
    <source>
        <dbReference type="ARBA" id="ARBA00001933"/>
    </source>
</evidence>
<keyword evidence="3" id="KW-0210">Decarboxylase</keyword>
<evidence type="ECO:0000256" key="4">
    <source>
        <dbReference type="ARBA" id="ARBA00022898"/>
    </source>
</evidence>
<dbReference type="EMBL" id="CALLCH030000012">
    <property type="protein sequence ID" value="CAI4214651.1"/>
    <property type="molecule type" value="Genomic_DNA"/>
</dbReference>
<reference evidence="8" key="1">
    <citation type="submission" date="2022-11" db="EMBL/GenBank/DDBJ databases">
        <authorList>
            <person name="Scott C."/>
            <person name="Bruce N."/>
        </authorList>
    </citation>
    <scope>NUCLEOTIDE SEQUENCE</scope>
</reference>
<dbReference type="PANTHER" id="PTHR45677:SF8">
    <property type="entry name" value="CYSTEINE SULFINIC ACID DECARBOXYLASE"/>
    <property type="match status" value="1"/>
</dbReference>
<comment type="cofactor">
    <cofactor evidence="1 6 7">
        <name>pyridoxal 5'-phosphate</name>
        <dbReference type="ChEBI" id="CHEBI:597326"/>
    </cofactor>
</comment>
<dbReference type="InterPro" id="IPR002129">
    <property type="entry name" value="PyrdxlP-dep_de-COase"/>
</dbReference>
<comment type="caution">
    <text evidence="8">The sequence shown here is derived from an EMBL/GenBank/DDBJ whole genome shotgun (WGS) entry which is preliminary data.</text>
</comment>
<dbReference type="GO" id="GO:0016831">
    <property type="term" value="F:carboxy-lyase activity"/>
    <property type="evidence" value="ECO:0007669"/>
    <property type="project" value="UniProtKB-KW"/>
</dbReference>
<feature type="modified residue" description="N6-(pyridoxal phosphate)lysine" evidence="6">
    <location>
        <position position="324"/>
    </location>
</feature>
<sequence length="507" mass="54420">MGGATNPSVDLHQSLDRAAELIDAVKALIVPFVRAADEAAPLKATGNSTVTTASGEVRNALVDEHAPEALVAKFKLQLPDEGRGKEGALELFEKVLKYSVNTWDQGFMDKLYSSNTPVGVIADLLLSVLNTNLHVYQVSPALSLIEKLTAKQFAGLFGFTGPRAGGVVCQGGSSSNFTSLVVARNTLYPETKVVGNAQHDFALFTSVHGHYSVEKSAISCGMGSSNVIAIPVDEFGCMIPSALREAVVEAKERGKTPLYVNATAGTTVLGSYDPLEAISEICKEFNLWMHVDGSWGGPAILSHKHRGKLVGSHLADSLTVNPHKMLSVPVTCSFLLTPDIKVFHAANSLPAGYLFHSVGEEEPWDLADLTLQCGRRGDAVKLALAWTYYGAQGFEQQVDHAFNMAAYMAGLVDRSADLVLVSSNPPPCLQVCFYYAPGSQVSDDAELNTRTTRTVAERLVARGFMIDYAPGEKGSFFRVVVNTQTLSGTVEGLVKAIQEIGREVWKP</sequence>
<evidence type="ECO:0000313" key="9">
    <source>
        <dbReference type="Proteomes" id="UP000838763"/>
    </source>
</evidence>
<dbReference type="PANTHER" id="PTHR45677">
    <property type="entry name" value="GLUTAMATE DECARBOXYLASE-RELATED"/>
    <property type="match status" value="1"/>
</dbReference>
<keyword evidence="5 7" id="KW-0456">Lyase</keyword>
<evidence type="ECO:0000256" key="5">
    <source>
        <dbReference type="ARBA" id="ARBA00023239"/>
    </source>
</evidence>
<accession>A0A9P1H3D0</accession>
<protein>
    <recommendedName>
        <fullName evidence="10">Glutamate decarboxylase</fullName>
    </recommendedName>
</protein>
<evidence type="ECO:0000256" key="7">
    <source>
        <dbReference type="RuleBase" id="RU000382"/>
    </source>
</evidence>
<dbReference type="Gene3D" id="3.90.1150.170">
    <property type="match status" value="1"/>
</dbReference>
<evidence type="ECO:0000256" key="6">
    <source>
        <dbReference type="PIRSR" id="PIRSR602129-50"/>
    </source>
</evidence>